<name>A0ABX8N843_9PSED</name>
<protein>
    <submittedName>
        <fullName evidence="1">TylF/MycF family methyltransferase</fullName>
    </submittedName>
</protein>
<dbReference type="RefSeq" id="WP_217841059.1">
    <property type="nucleotide sequence ID" value="NZ_CP077076.1"/>
</dbReference>
<reference evidence="1" key="1">
    <citation type="journal article" date="2021" name="Microorganisms">
        <title>The Ever-Expanding Pseudomonas Genus: Description of 43 New Species and Partition of the Pseudomonas putida Group.</title>
        <authorList>
            <person name="Girard L."/>
            <person name="Lood C."/>
            <person name="Hofte M."/>
            <person name="Vandamme P."/>
            <person name="Rokni-Zadeh H."/>
            <person name="van Noort V."/>
            <person name="Lavigne R."/>
            <person name="De Mot R."/>
        </authorList>
    </citation>
    <scope>NUCLEOTIDE SEQUENCE</scope>
    <source>
        <strain evidence="1">COW40</strain>
    </source>
</reference>
<dbReference type="PANTHER" id="PTHR40036:SF1">
    <property type="entry name" value="MACROCIN O-METHYLTRANSFERASE"/>
    <property type="match status" value="1"/>
</dbReference>
<evidence type="ECO:0000313" key="1">
    <source>
        <dbReference type="EMBL" id="QXH51543.1"/>
    </source>
</evidence>
<gene>
    <name evidence="1" type="ORF">KSS94_27025</name>
</gene>
<evidence type="ECO:0000313" key="2">
    <source>
        <dbReference type="Proteomes" id="UP001046350"/>
    </source>
</evidence>
<dbReference type="EMBL" id="CP077076">
    <property type="protein sequence ID" value="QXH51543.1"/>
    <property type="molecule type" value="Genomic_DNA"/>
</dbReference>
<proteinExistence type="predicted"/>
<dbReference type="Proteomes" id="UP001046350">
    <property type="component" value="Chromosome"/>
</dbReference>
<accession>A0ABX8N843</accession>
<keyword evidence="1" id="KW-0489">Methyltransferase</keyword>
<organism evidence="1 2">
    <name type="scientific">Pseudomonas fakonensis</name>
    <dbReference type="NCBI Taxonomy" id="2842355"/>
    <lineage>
        <taxon>Bacteria</taxon>
        <taxon>Pseudomonadati</taxon>
        <taxon>Pseudomonadota</taxon>
        <taxon>Gammaproteobacteria</taxon>
        <taxon>Pseudomonadales</taxon>
        <taxon>Pseudomonadaceae</taxon>
        <taxon>Pseudomonas</taxon>
    </lineage>
</organism>
<dbReference type="GO" id="GO:0008168">
    <property type="term" value="F:methyltransferase activity"/>
    <property type="evidence" value="ECO:0007669"/>
    <property type="project" value="UniProtKB-KW"/>
</dbReference>
<dbReference type="InterPro" id="IPR008884">
    <property type="entry name" value="TylF_MeTrfase"/>
</dbReference>
<dbReference type="PANTHER" id="PTHR40036">
    <property type="entry name" value="MACROCIN O-METHYLTRANSFERASE"/>
    <property type="match status" value="1"/>
</dbReference>
<sequence>MSKTSALLDWHQTERRRLIEKNLDLTENCLTGSIYEDPPLKALGSETFDLQLREYGWDWPSVAHTMIGRKRLANVRRLTESVIGTGVEGDFIETGVWRGGACIMIRAVLDAYCIKDRTVWLADSFEGLPPPDEEKYPADKGDKFHTYADLSVSMEQVKRNFEKYGLLDEQVKFLKGWFKDTLATAPIQKLALLRLDGDMYESTMDALTALYEKVSVGGYVIVDDYNVVEGCKKAVHDFLDSRNITPEIIEIDGVGVYWQVA</sequence>
<dbReference type="Pfam" id="PF05711">
    <property type="entry name" value="TylF"/>
    <property type="match status" value="1"/>
</dbReference>
<keyword evidence="2" id="KW-1185">Reference proteome</keyword>
<keyword evidence="1" id="KW-0808">Transferase</keyword>
<dbReference type="GO" id="GO:0032259">
    <property type="term" value="P:methylation"/>
    <property type="evidence" value="ECO:0007669"/>
    <property type="project" value="UniProtKB-KW"/>
</dbReference>